<dbReference type="Pfam" id="PF00172">
    <property type="entry name" value="Zn_clus"/>
    <property type="match status" value="1"/>
</dbReference>
<feature type="compositionally biased region" description="Low complexity" evidence="3">
    <location>
        <begin position="9"/>
        <end position="20"/>
    </location>
</feature>
<dbReference type="Gene3D" id="4.10.240.10">
    <property type="entry name" value="Zn(2)-C6 fungal-type DNA-binding domain"/>
    <property type="match status" value="1"/>
</dbReference>
<feature type="compositionally biased region" description="Polar residues" evidence="3">
    <location>
        <begin position="270"/>
        <end position="286"/>
    </location>
</feature>
<comment type="subcellular location">
    <subcellularLocation>
        <location evidence="1">Nucleus</location>
    </subcellularLocation>
</comment>
<keyword evidence="6" id="KW-1185">Reference proteome</keyword>
<feature type="region of interest" description="Disordered" evidence="3">
    <location>
        <begin position="257"/>
        <end position="345"/>
    </location>
</feature>
<feature type="compositionally biased region" description="Polar residues" evidence="3">
    <location>
        <begin position="1083"/>
        <end position="1114"/>
    </location>
</feature>
<protein>
    <submittedName>
        <fullName evidence="5">Fungal specific transcription</fullName>
    </submittedName>
</protein>
<evidence type="ECO:0000259" key="4">
    <source>
        <dbReference type="PROSITE" id="PS50048"/>
    </source>
</evidence>
<feature type="compositionally biased region" description="Polar residues" evidence="3">
    <location>
        <begin position="334"/>
        <end position="344"/>
    </location>
</feature>
<dbReference type="InterPro" id="IPR050613">
    <property type="entry name" value="Sec_Metabolite_Reg"/>
</dbReference>
<dbReference type="PANTHER" id="PTHR31001:SF89">
    <property type="entry name" value="ZN(2)-C6 FUNGAL-TYPE DOMAIN-CONTAINING PROTEIN"/>
    <property type="match status" value="1"/>
</dbReference>
<feature type="compositionally biased region" description="Basic and acidic residues" evidence="3">
    <location>
        <begin position="883"/>
        <end position="895"/>
    </location>
</feature>
<feature type="compositionally biased region" description="Low complexity" evidence="3">
    <location>
        <begin position="984"/>
        <end position="994"/>
    </location>
</feature>
<name>A0ABQ0KXH8_MYCCL</name>
<feature type="compositionally biased region" description="Acidic residues" evidence="3">
    <location>
        <begin position="313"/>
        <end position="322"/>
    </location>
</feature>
<feature type="compositionally biased region" description="Low complexity" evidence="3">
    <location>
        <begin position="210"/>
        <end position="223"/>
    </location>
</feature>
<proteinExistence type="predicted"/>
<feature type="region of interest" description="Disordered" evidence="3">
    <location>
        <begin position="210"/>
        <end position="230"/>
    </location>
</feature>
<evidence type="ECO:0000313" key="5">
    <source>
        <dbReference type="EMBL" id="GAT43290.1"/>
    </source>
</evidence>
<dbReference type="Proteomes" id="UP000815677">
    <property type="component" value="Unassembled WGS sequence"/>
</dbReference>
<dbReference type="CDD" id="cd00067">
    <property type="entry name" value="GAL4"/>
    <property type="match status" value="1"/>
</dbReference>
<feature type="compositionally biased region" description="Polar residues" evidence="3">
    <location>
        <begin position="1033"/>
        <end position="1045"/>
    </location>
</feature>
<feature type="region of interest" description="Disordered" evidence="3">
    <location>
        <begin position="861"/>
        <end position="1138"/>
    </location>
</feature>
<sequence length="1138" mass="121916">MADHDDKASAPSASSAANPPQVRSRITVVCAECKRLKLKCDRRTPCGSCVKRDTVARCVYSPAAAEKVDLHSLNNRLIQVEQLLAQGNPTVPAQPVAAPGPPVPLTPLAIPVADLHAACLAPLGLPNPAIPPRVSPEPVRSRPSAKITSMPLTASPALLQLIPSAQRLPNRLTAAHTALRSIAAAPFPFTWFEARAYSFISGLTASAVDGSATSSASTAGTTKTGRKRELAQNARRIFSGGDNATHNFDRLAQQHPSMLASGSGSTSATHTQLSSYSGSGYNTSPLSDAPPVHTLAEPDSDQPDHEHSSGSDPEVDELDNDDPDRIRLGPAGANPSNTTRTGTQPRGDHRIALFALICAVLALSADAAEEADLPEADLLALARRAASEYFEPPPGFAVVASGPHKERERLHAEVDAVLAMWTVSVCMMRWPTPPGEELYMHLAQTVTFARFGGLDREAAQRLGPDAKAVLVAKTVTGKRRQAELDRQARQPTVEPGIVKMEEVEECLGVAGPRQKEECVHMLRTRTWWTVCWGDMLAAEAIDLAPTVALGTGAQNLPPLTRTRPSPLNGDELDLLEPAVDWSEEGETSTCFGGRRFGSWARFSRILHHVYTLSGMEGACQAESIIRAWATSEGGELMSTGGPMYGAQMYSPTASPTVQVHVPAFSDQVRNEMDLDGTPPPCSVTELDAMQHRAEVTLLANRAILKLWMAWMAYNPSAGSSRASPPTIPMQAVYGAVGAAHGIVQACRTLQTMPLALAVSPAESSSLALLVDPPMRALFDAGIVCAHAALRYPIAVFSAGAREGLGTALGLLRAAAQAPQIQIWQTWAGQNEAIRVLEGLARRAGILEDAYRVPLPLNPALKRKHDGPAPESLAKPNPNAAAVREADLTREKEHVKEKKKQRPNYPTVGIRVRPGKEMPSFFGSPANSATSSPVVPAPPRKGSVEASSPSSSRSQQPPSLQQDEMVYYTPPPQTPSQPQLINPYRSRSSSVVSHSQPPMKDTQPTPMEFASPFSAGPSGVSTPLDDFSRRSFELPTQSAPQSQPYTNEPMYEIQSADAYGGSPFGSNGSGSPYNTTAPSGFGGNNSPPAYTAQTSYYPNTSQFEQPRQQYHQLDQSAWAPQPEPQPYWAQAPEYNKYYS</sequence>
<dbReference type="PROSITE" id="PS00463">
    <property type="entry name" value="ZN2_CY6_FUNGAL_1"/>
    <property type="match status" value="1"/>
</dbReference>
<dbReference type="SUPFAM" id="SSF57701">
    <property type="entry name" value="Zn2/Cys6 DNA-binding domain"/>
    <property type="match status" value="1"/>
</dbReference>
<dbReference type="SMART" id="SM00066">
    <property type="entry name" value="GAL4"/>
    <property type="match status" value="1"/>
</dbReference>
<dbReference type="EMBL" id="DF838807">
    <property type="protein sequence ID" value="GAT43290.1"/>
    <property type="molecule type" value="Genomic_DNA"/>
</dbReference>
<evidence type="ECO:0000256" key="2">
    <source>
        <dbReference type="ARBA" id="ARBA00023242"/>
    </source>
</evidence>
<feature type="domain" description="Zn(2)-C6 fungal-type" evidence="4">
    <location>
        <begin position="29"/>
        <end position="60"/>
    </location>
</feature>
<accession>A0ABQ0KXH8</accession>
<reference evidence="5" key="1">
    <citation type="submission" date="2014-09" db="EMBL/GenBank/DDBJ databases">
        <title>Genome sequence of the luminous mushroom Mycena chlorophos for searching fungal bioluminescence genes.</title>
        <authorList>
            <person name="Tanaka Y."/>
            <person name="Kasuga D."/>
            <person name="Oba Y."/>
            <person name="Hase S."/>
            <person name="Sato K."/>
            <person name="Oba Y."/>
            <person name="Sakakibara Y."/>
        </authorList>
    </citation>
    <scope>NUCLEOTIDE SEQUENCE</scope>
</reference>
<dbReference type="PANTHER" id="PTHR31001">
    <property type="entry name" value="UNCHARACTERIZED TRANSCRIPTIONAL REGULATORY PROTEIN"/>
    <property type="match status" value="1"/>
</dbReference>
<dbReference type="PROSITE" id="PS50048">
    <property type="entry name" value="ZN2_CY6_FUNGAL_2"/>
    <property type="match status" value="1"/>
</dbReference>
<feature type="compositionally biased region" description="Low complexity" evidence="3">
    <location>
        <begin position="923"/>
        <end position="933"/>
    </location>
</feature>
<evidence type="ECO:0000256" key="1">
    <source>
        <dbReference type="ARBA" id="ARBA00004123"/>
    </source>
</evidence>
<dbReference type="InterPro" id="IPR001138">
    <property type="entry name" value="Zn2Cys6_DnaBD"/>
</dbReference>
<evidence type="ECO:0000313" key="6">
    <source>
        <dbReference type="Proteomes" id="UP000815677"/>
    </source>
</evidence>
<keyword evidence="2" id="KW-0539">Nucleus</keyword>
<feature type="compositionally biased region" description="Low complexity" evidence="3">
    <location>
        <begin position="946"/>
        <end position="961"/>
    </location>
</feature>
<dbReference type="InterPro" id="IPR036864">
    <property type="entry name" value="Zn2-C6_fun-type_DNA-bd_sf"/>
</dbReference>
<gene>
    <name evidence="5" type="ORF">MCHLO_00979</name>
</gene>
<organism evidence="5 6">
    <name type="scientific">Mycena chlorophos</name>
    <name type="common">Agaric fungus</name>
    <name type="synonym">Agaricus chlorophos</name>
    <dbReference type="NCBI Taxonomy" id="658473"/>
    <lineage>
        <taxon>Eukaryota</taxon>
        <taxon>Fungi</taxon>
        <taxon>Dikarya</taxon>
        <taxon>Basidiomycota</taxon>
        <taxon>Agaricomycotina</taxon>
        <taxon>Agaricomycetes</taxon>
        <taxon>Agaricomycetidae</taxon>
        <taxon>Agaricales</taxon>
        <taxon>Marasmiineae</taxon>
        <taxon>Mycenaceae</taxon>
        <taxon>Mycena</taxon>
    </lineage>
</organism>
<feature type="compositionally biased region" description="Low complexity" evidence="3">
    <location>
        <begin position="1058"/>
        <end position="1073"/>
    </location>
</feature>
<evidence type="ECO:0000256" key="3">
    <source>
        <dbReference type="SAM" id="MobiDB-lite"/>
    </source>
</evidence>
<feature type="compositionally biased region" description="Low complexity" evidence="3">
    <location>
        <begin position="260"/>
        <end position="269"/>
    </location>
</feature>
<feature type="region of interest" description="Disordered" evidence="3">
    <location>
        <begin position="1"/>
        <end position="20"/>
    </location>
</feature>